<feature type="compositionally biased region" description="Basic residues" evidence="1">
    <location>
        <begin position="21"/>
        <end position="35"/>
    </location>
</feature>
<feature type="compositionally biased region" description="Basic and acidic residues" evidence="1">
    <location>
        <begin position="84"/>
        <end position="97"/>
    </location>
</feature>
<feature type="compositionally biased region" description="Basic and acidic residues" evidence="1">
    <location>
        <begin position="58"/>
        <end position="76"/>
    </location>
</feature>
<evidence type="ECO:0000256" key="1">
    <source>
        <dbReference type="SAM" id="MobiDB-lite"/>
    </source>
</evidence>
<feature type="region of interest" description="Disordered" evidence="1">
    <location>
        <begin position="1"/>
        <end position="264"/>
    </location>
</feature>
<name>A0A0K8S5P5_LYGHE</name>
<feature type="compositionally biased region" description="Basic and acidic residues" evidence="1">
    <location>
        <begin position="171"/>
        <end position="219"/>
    </location>
</feature>
<evidence type="ECO:0000313" key="2">
    <source>
        <dbReference type="EMBL" id="JAG48631.1"/>
    </source>
</evidence>
<proteinExistence type="predicted"/>
<feature type="compositionally biased region" description="Basic and acidic residues" evidence="1">
    <location>
        <begin position="104"/>
        <end position="161"/>
    </location>
</feature>
<organism evidence="2">
    <name type="scientific">Lygus hesperus</name>
    <name type="common">Western plant bug</name>
    <dbReference type="NCBI Taxonomy" id="30085"/>
    <lineage>
        <taxon>Eukaryota</taxon>
        <taxon>Metazoa</taxon>
        <taxon>Ecdysozoa</taxon>
        <taxon>Arthropoda</taxon>
        <taxon>Hexapoda</taxon>
        <taxon>Insecta</taxon>
        <taxon>Pterygota</taxon>
        <taxon>Neoptera</taxon>
        <taxon>Paraneoptera</taxon>
        <taxon>Hemiptera</taxon>
        <taxon>Heteroptera</taxon>
        <taxon>Panheteroptera</taxon>
        <taxon>Cimicomorpha</taxon>
        <taxon>Miridae</taxon>
        <taxon>Mirini</taxon>
        <taxon>Lygus</taxon>
    </lineage>
</organism>
<dbReference type="EMBL" id="GBRD01017196">
    <property type="protein sequence ID" value="JAG48631.1"/>
    <property type="molecule type" value="Transcribed_RNA"/>
</dbReference>
<sequence>MKDFTSSSSPKKRHKEDGRTTTKKLKSSSKPKKILKGKDKTTNINMSLIPEKIQNYVCKERDVRPPSQRHSRESSNTDKPGSNSRDRSSETCGERKGASTSNKKNRDIQIKDRARSKSDYQEERSHKAKDRNKSTDQFRNNEVDHSGSKTQKVDGVRDVREKKKRSCLMDSEERCSKRRRDDCRDRSSSSSEKDRFQIDDSRESEDCKSYSTQEHKRVQENVTGRLKGEHRPKHRIPSDEGEIFSTSSSSPNERDDSSQDGVIS</sequence>
<dbReference type="AlphaFoldDB" id="A0A0K8S5P5"/>
<reference evidence="2" key="1">
    <citation type="submission" date="2014-09" db="EMBL/GenBank/DDBJ databases">
        <authorList>
            <person name="Magalhaes I.L.F."/>
            <person name="Oliveira U."/>
            <person name="Santos F.R."/>
            <person name="Vidigal T.H.D.A."/>
            <person name="Brescovit A.D."/>
            <person name="Santos A.J."/>
        </authorList>
    </citation>
    <scope>NUCLEOTIDE SEQUENCE</scope>
</reference>
<protein>
    <submittedName>
        <fullName evidence="2">Uncharacterized protein</fullName>
    </submittedName>
</protein>
<accession>A0A0K8S5P5</accession>